<dbReference type="RefSeq" id="YP_003407120.1">
    <property type="nucleotide sequence ID" value="NC_013756.1"/>
</dbReference>
<dbReference type="KEGG" id="vg:8746632"/>
<feature type="transmembrane region" description="Helical" evidence="1">
    <location>
        <begin position="20"/>
        <end position="43"/>
    </location>
</feature>
<feature type="domain" description="SUEL-type lectin" evidence="2">
    <location>
        <begin position="75"/>
        <end position="172"/>
    </location>
</feature>
<dbReference type="GO" id="GO:0030246">
    <property type="term" value="F:carbohydrate binding"/>
    <property type="evidence" value="ECO:0007669"/>
    <property type="project" value="InterPro"/>
</dbReference>
<keyword evidence="1" id="KW-1133">Transmembrane helix</keyword>
<name>D2XB31_GBMV</name>
<reference evidence="3 4" key="1">
    <citation type="journal article" date="2009" name="Proc. Natl. Acad. Sci. U.S.A.">
        <title>Giant Marseillevirus highlights the role of amoebae as a melting pot in emergence of chimeric microorganisms.</title>
        <authorList>
            <person name="Boyer M."/>
            <person name="Yutin N."/>
            <person name="Pagnier I."/>
            <person name="Barrassi L."/>
            <person name="Fournous G."/>
            <person name="Espinosa L."/>
            <person name="Robert C."/>
            <person name="Azza S."/>
            <person name="Sun S."/>
            <person name="Rossmann M.G."/>
            <person name="Suzan-Monti M."/>
            <person name="La Scola B."/>
            <person name="Koonin E.V."/>
            <person name="Raoult D."/>
        </authorList>
    </citation>
    <scope>NUCLEOTIDE SEQUENCE [LARGE SCALE GENOMIC DNA]</scope>
    <source>
        <strain evidence="3 4">T19</strain>
    </source>
</reference>
<evidence type="ECO:0000313" key="3">
    <source>
        <dbReference type="EMBL" id="ADB04158.1"/>
    </source>
</evidence>
<keyword evidence="1" id="KW-0472">Membrane</keyword>
<dbReference type="InterPro" id="IPR000922">
    <property type="entry name" value="Lectin_gal-bd_dom"/>
</dbReference>
<organismHost>
    <name type="scientific">Acanthamoeba</name>
    <dbReference type="NCBI Taxonomy" id="5754"/>
</organismHost>
<dbReference type="OrthoDB" id="12095at10239"/>
<keyword evidence="4" id="KW-1185">Reference proteome</keyword>
<dbReference type="Proteomes" id="UP000029780">
    <property type="component" value="Segment"/>
</dbReference>
<accession>D2XB31</accession>
<keyword evidence="1" id="KW-0812">Transmembrane</keyword>
<evidence type="ECO:0000313" key="4">
    <source>
        <dbReference type="Proteomes" id="UP000029780"/>
    </source>
</evidence>
<dbReference type="GeneID" id="8746632"/>
<dbReference type="PROSITE" id="PS50228">
    <property type="entry name" value="SUEL_LECTIN"/>
    <property type="match status" value="1"/>
</dbReference>
<proteinExistence type="predicted"/>
<gene>
    <name evidence="3" type="ORF">MAR_ORF395</name>
</gene>
<evidence type="ECO:0000256" key="1">
    <source>
        <dbReference type="SAM" id="Phobius"/>
    </source>
</evidence>
<sequence length="201" mass="21576">MQQLCVISAIFIWQTKVMSLAIWIFVVVVFLAVIGTFIGFWVFDRKFAEAAENNLLRPFAAHEGEQVLKKDGSPQMSCPAGKRISVIGAVYEVYDPSLECTGKPLTTSGTPNSVCGPMSATSSNDQLSGVGGTGQCRIRDVTGQVGMKCNGKETCDFVVDSSSLGPYPCADAPPDSAEYNDLPKDSSGKGGFWVHGIYRCE</sequence>
<protein>
    <submittedName>
        <fullName evidence="3">Galactose binding lectin domain-containing protein</fullName>
    </submittedName>
</protein>
<dbReference type="InterPro" id="IPR043159">
    <property type="entry name" value="Lectin_gal-bd_sf"/>
</dbReference>
<dbReference type="EMBL" id="GU071086">
    <property type="protein sequence ID" value="ADB04158.1"/>
    <property type="molecule type" value="Genomic_DNA"/>
</dbReference>
<dbReference type="CDD" id="cd22823">
    <property type="entry name" value="Gal_Rha_Lectin"/>
    <property type="match status" value="1"/>
</dbReference>
<evidence type="ECO:0000259" key="2">
    <source>
        <dbReference type="PROSITE" id="PS50228"/>
    </source>
</evidence>
<dbReference type="Gene3D" id="2.60.120.740">
    <property type="match status" value="1"/>
</dbReference>
<organism evidence="3 4">
    <name type="scientific">Marseillevirus marseillevirus</name>
    <name type="common">GBM</name>
    <dbReference type="NCBI Taxonomy" id="694581"/>
    <lineage>
        <taxon>Viruses</taxon>
        <taxon>Varidnaviria</taxon>
        <taxon>Bamfordvirae</taxon>
        <taxon>Nucleocytoviricota</taxon>
        <taxon>Megaviricetes</taxon>
        <taxon>Pimascovirales</taxon>
        <taxon>Pimascovirales incertae sedis</taxon>
        <taxon>Marseilleviridae</taxon>
        <taxon>Marseillevirus</taxon>
        <taxon>Marseillevirus massiliense</taxon>
    </lineage>
</organism>